<reference evidence="2 3" key="1">
    <citation type="journal article" date="2017" name="Genome Announc.">
        <title>Genome sequence of the saprophytic ascomycete Epicoccum nigrum ICMP 19927 strain isolated from New Zealand.</title>
        <authorList>
            <person name="Fokin M."/>
            <person name="Fleetwood D."/>
            <person name="Weir B.S."/>
            <person name="Villas-Boas S.G."/>
        </authorList>
    </citation>
    <scope>NUCLEOTIDE SEQUENCE [LARGE SCALE GENOMIC DNA]</scope>
    <source>
        <strain evidence="2 3">ICMP 19927</strain>
    </source>
</reference>
<dbReference type="InParanoid" id="A0A1Y2LLV1"/>
<evidence type="ECO:0000256" key="1">
    <source>
        <dbReference type="SAM" id="Phobius"/>
    </source>
</evidence>
<gene>
    <name evidence="2" type="ORF">B5807_09247</name>
</gene>
<sequence>MLASLKIQRPRKHIHCDIAESECEKLTGADELENITQHRPRYFDINFWFLTTILLLAFSIVQNVRNLRSSGSGSYETGFATDLLDAHRTVGLDQRRFTSSLKDHPNGTLYMVSDASQLQYVGLPSPTIDANWDALTHGPVLTIFTSHLLTSSRTLLSADLI</sequence>
<dbReference type="EMBL" id="KZ107855">
    <property type="protein sequence ID" value="OSS44954.1"/>
    <property type="molecule type" value="Genomic_DNA"/>
</dbReference>
<keyword evidence="1" id="KW-0812">Transmembrane</keyword>
<proteinExistence type="predicted"/>
<keyword evidence="1" id="KW-0472">Membrane</keyword>
<evidence type="ECO:0000313" key="3">
    <source>
        <dbReference type="Proteomes" id="UP000193240"/>
    </source>
</evidence>
<evidence type="ECO:0000313" key="2">
    <source>
        <dbReference type="EMBL" id="OSS44954.1"/>
    </source>
</evidence>
<protein>
    <submittedName>
        <fullName evidence="2">Uncharacterized protein</fullName>
    </submittedName>
</protein>
<keyword evidence="1" id="KW-1133">Transmembrane helix</keyword>
<dbReference type="AlphaFoldDB" id="A0A1Y2LLV1"/>
<name>A0A1Y2LLV1_EPING</name>
<feature type="transmembrane region" description="Helical" evidence="1">
    <location>
        <begin position="45"/>
        <end position="64"/>
    </location>
</feature>
<dbReference type="Proteomes" id="UP000193240">
    <property type="component" value="Unassembled WGS sequence"/>
</dbReference>
<organism evidence="2 3">
    <name type="scientific">Epicoccum nigrum</name>
    <name type="common">Soil fungus</name>
    <name type="synonym">Epicoccum purpurascens</name>
    <dbReference type="NCBI Taxonomy" id="105696"/>
    <lineage>
        <taxon>Eukaryota</taxon>
        <taxon>Fungi</taxon>
        <taxon>Dikarya</taxon>
        <taxon>Ascomycota</taxon>
        <taxon>Pezizomycotina</taxon>
        <taxon>Dothideomycetes</taxon>
        <taxon>Pleosporomycetidae</taxon>
        <taxon>Pleosporales</taxon>
        <taxon>Pleosporineae</taxon>
        <taxon>Didymellaceae</taxon>
        <taxon>Epicoccum</taxon>
    </lineage>
</organism>
<accession>A0A1Y2LLV1</accession>
<keyword evidence="3" id="KW-1185">Reference proteome</keyword>